<protein>
    <submittedName>
        <fullName evidence="1">Uncharacterized protein</fullName>
    </submittedName>
</protein>
<proteinExistence type="predicted"/>
<dbReference type="GeneID" id="12978827"/>
<dbReference type="Proteomes" id="UP000002876">
    <property type="component" value="Segment"/>
</dbReference>
<name>I1V1K7_9CAUD</name>
<organism evidence="1 2">
    <name type="scientific">Mycobacterium phage SWU1</name>
    <dbReference type="NCBI Taxonomy" id="1175504"/>
    <lineage>
        <taxon>Viruses</taxon>
        <taxon>Duplodnaviria</taxon>
        <taxon>Heunggongvirae</taxon>
        <taxon>Uroviricota</taxon>
        <taxon>Caudoviricetes</taxon>
        <taxon>Fromanvirus</taxon>
        <taxon>Fromanvirus SWU1</taxon>
    </lineage>
</organism>
<reference evidence="1 2" key="1">
    <citation type="journal article" date="2012" name="J. Virol.">
        <title>Biology of a Novel Mycobacteriophage, SWU1, Isolated from Chinese Soil as Revealed by Genomic Characteristics.</title>
        <authorList>
            <person name="Fan X."/>
            <person name="Teng T."/>
            <person name="Wang H."/>
            <person name="Xie J."/>
        </authorList>
    </citation>
    <scope>NUCLEOTIDE SEQUENCE [LARGE SCALE GENOMIC DNA]</scope>
</reference>
<dbReference type="EMBL" id="JF946695">
    <property type="protein sequence ID" value="AFI24985.1"/>
    <property type="molecule type" value="Genomic_DNA"/>
</dbReference>
<evidence type="ECO:0000313" key="2">
    <source>
        <dbReference type="Proteomes" id="UP000002876"/>
    </source>
</evidence>
<keyword evidence="2" id="KW-1185">Reference proteome</keyword>
<dbReference type="KEGG" id="vg:12978827"/>
<accession>I1V1K7</accession>
<evidence type="ECO:0000313" key="1">
    <source>
        <dbReference type="EMBL" id="AFI24985.1"/>
    </source>
</evidence>
<dbReference type="RefSeq" id="YP_006382995.1">
    <property type="nucleotide sequence ID" value="NC_017973.1"/>
</dbReference>
<sequence length="28" mass="3270">MNEHTNLTAEGELLWSWPDDIEELLSEP</sequence>